<dbReference type="InterPro" id="IPR042097">
    <property type="entry name" value="Aminopeptidase_N-like_N_sf"/>
</dbReference>
<dbReference type="GO" id="GO:0006508">
    <property type="term" value="P:proteolysis"/>
    <property type="evidence" value="ECO:0007669"/>
    <property type="project" value="UniProtKB-KW"/>
</dbReference>
<evidence type="ECO:0000259" key="16">
    <source>
        <dbReference type="Pfam" id="PF17900"/>
    </source>
</evidence>
<name>A0A8J3L2K1_9ACTN</name>
<dbReference type="InterPro" id="IPR045357">
    <property type="entry name" value="Aminopeptidase_N-like_N"/>
</dbReference>
<dbReference type="EMBL" id="BONI01000103">
    <property type="protein sequence ID" value="GIG10852.1"/>
    <property type="molecule type" value="Genomic_DNA"/>
</dbReference>
<evidence type="ECO:0000256" key="2">
    <source>
        <dbReference type="ARBA" id="ARBA00001947"/>
    </source>
</evidence>
<dbReference type="Gene3D" id="2.60.40.1730">
    <property type="entry name" value="tricorn interacting facor f3 domain"/>
    <property type="match status" value="1"/>
</dbReference>
<dbReference type="PROSITE" id="PS51257">
    <property type="entry name" value="PROKAR_LIPOPROTEIN"/>
    <property type="match status" value="1"/>
</dbReference>
<evidence type="ECO:0000256" key="1">
    <source>
        <dbReference type="ARBA" id="ARBA00000098"/>
    </source>
</evidence>
<protein>
    <recommendedName>
        <fullName evidence="5">Aminopeptidase N</fullName>
        <ecNumber evidence="4">3.4.11.2</ecNumber>
    </recommendedName>
    <alternativeName>
        <fullName evidence="11">Alanine aminopeptidase</fullName>
    </alternativeName>
    <alternativeName>
        <fullName evidence="12">Lysyl aminopeptidase</fullName>
    </alternativeName>
</protein>
<keyword evidence="14" id="KW-0732">Signal</keyword>
<dbReference type="RefSeq" id="WP_203698812.1">
    <property type="nucleotide sequence ID" value="NZ_BAAALC010000101.1"/>
</dbReference>
<accession>A0A8J3L2K1</accession>
<evidence type="ECO:0000256" key="10">
    <source>
        <dbReference type="ARBA" id="ARBA00023049"/>
    </source>
</evidence>
<evidence type="ECO:0000256" key="5">
    <source>
        <dbReference type="ARBA" id="ARBA00015611"/>
    </source>
</evidence>
<dbReference type="GO" id="GO:0016285">
    <property type="term" value="F:alanyl aminopeptidase activity"/>
    <property type="evidence" value="ECO:0007669"/>
    <property type="project" value="UniProtKB-EC"/>
</dbReference>
<evidence type="ECO:0000256" key="8">
    <source>
        <dbReference type="ARBA" id="ARBA00022801"/>
    </source>
</evidence>
<evidence type="ECO:0000256" key="14">
    <source>
        <dbReference type="SAM" id="SignalP"/>
    </source>
</evidence>
<evidence type="ECO:0000259" key="15">
    <source>
        <dbReference type="Pfam" id="PF01433"/>
    </source>
</evidence>
<comment type="similarity">
    <text evidence="3">Belongs to the peptidase M1 family.</text>
</comment>
<evidence type="ECO:0000313" key="17">
    <source>
        <dbReference type="EMBL" id="GIG10852.1"/>
    </source>
</evidence>
<evidence type="ECO:0000313" key="18">
    <source>
        <dbReference type="Proteomes" id="UP000630887"/>
    </source>
</evidence>
<evidence type="ECO:0000256" key="3">
    <source>
        <dbReference type="ARBA" id="ARBA00010136"/>
    </source>
</evidence>
<proteinExistence type="inferred from homology"/>
<evidence type="ECO:0000256" key="6">
    <source>
        <dbReference type="ARBA" id="ARBA00022670"/>
    </source>
</evidence>
<dbReference type="SUPFAM" id="SSF55486">
    <property type="entry name" value="Metalloproteases ('zincins'), catalytic domain"/>
    <property type="match status" value="1"/>
</dbReference>
<dbReference type="Pfam" id="PF01433">
    <property type="entry name" value="Peptidase_M1"/>
    <property type="match status" value="1"/>
</dbReference>
<feature type="domain" description="Aminopeptidase N-like N-terminal" evidence="16">
    <location>
        <begin position="70"/>
        <end position="242"/>
    </location>
</feature>
<sequence>MYTRGTAMRAALVAITAGATLLAGCTSESPKPGPSAAPSPERVRDYQPGKDGVGDPYFPAYGNGGYDVADYAIKVKYDPKTDVLTGDVTVNATATQDLSQFNLDLSGLTVQSVTVDGTEATHTRVDNELVITPAKGIDAEAKFAVRVRYDGKPKPVKNQLKSLGEGGFFATPDGAIVLGQPDSAASWFPVNDHPLDKARYAFEITVPDGLTAISNGVPGPKNSTGGWTTWTWNETKPMASYLSTMVIGRFRVTTGTHKGKPVFSAVTTTVAKGGADTSMAHTLKIADFLETQFGPYPFDAYGGVVIKDDRIHFALETQSRPVYSAGFFRNGVNDWVVAHELGHQWFGDSVAVQNWDDIWLNEGFATYAEWLWNAHAKVQSVQKTFDQYYAKSEADVWTTPPGAPGAAHIFSSSVYDRGAMTVHMLRKTVGDKAFFEIVKTWVAEKTDGNGNTEEFIALCEKVSGKQLDDLFDAWLYGKKKPKLS</sequence>
<feature type="region of interest" description="Disordered" evidence="13">
    <location>
        <begin position="26"/>
        <end position="51"/>
    </location>
</feature>
<dbReference type="GO" id="GO:0008237">
    <property type="term" value="F:metallopeptidase activity"/>
    <property type="evidence" value="ECO:0007669"/>
    <property type="project" value="UniProtKB-KW"/>
</dbReference>
<organism evidence="17 18">
    <name type="scientific">Catellatospora coxensis</name>
    <dbReference type="NCBI Taxonomy" id="310354"/>
    <lineage>
        <taxon>Bacteria</taxon>
        <taxon>Bacillati</taxon>
        <taxon>Actinomycetota</taxon>
        <taxon>Actinomycetes</taxon>
        <taxon>Micromonosporales</taxon>
        <taxon>Micromonosporaceae</taxon>
        <taxon>Catellatospora</taxon>
    </lineage>
</organism>
<gene>
    <name evidence="17" type="ORF">Cco03nite_75520</name>
</gene>
<evidence type="ECO:0000256" key="7">
    <source>
        <dbReference type="ARBA" id="ARBA00022723"/>
    </source>
</evidence>
<dbReference type="PANTHER" id="PTHR11533">
    <property type="entry name" value="PROTEASE M1 ZINC METALLOPROTEASE"/>
    <property type="match status" value="1"/>
</dbReference>
<keyword evidence="7" id="KW-0479">Metal-binding</keyword>
<dbReference type="GO" id="GO:0008270">
    <property type="term" value="F:zinc ion binding"/>
    <property type="evidence" value="ECO:0007669"/>
    <property type="project" value="InterPro"/>
</dbReference>
<dbReference type="PRINTS" id="PR00756">
    <property type="entry name" value="ALADIPTASE"/>
</dbReference>
<comment type="cofactor">
    <cofactor evidence="2">
        <name>Zn(2+)</name>
        <dbReference type="ChEBI" id="CHEBI:29105"/>
    </cofactor>
</comment>
<dbReference type="Gene3D" id="1.10.390.10">
    <property type="entry name" value="Neutral Protease Domain 2"/>
    <property type="match status" value="1"/>
</dbReference>
<keyword evidence="8" id="KW-0378">Hydrolase</keyword>
<dbReference type="PANTHER" id="PTHR11533:SF297">
    <property type="entry name" value="AMINOPEPTIDASE N"/>
    <property type="match status" value="1"/>
</dbReference>
<evidence type="ECO:0000256" key="9">
    <source>
        <dbReference type="ARBA" id="ARBA00022833"/>
    </source>
</evidence>
<comment type="catalytic activity">
    <reaction evidence="1">
        <text>Release of an N-terminal amino acid, Xaa-|-Yaa- from a peptide, amide or arylamide. Xaa is preferably Ala, but may be most amino acids including Pro (slow action). When a terminal hydrophobic residue is followed by a prolyl residue, the two may be released as an intact Xaa-Pro dipeptide.</text>
        <dbReference type="EC" id="3.4.11.2"/>
    </reaction>
</comment>
<feature type="domain" description="Peptidase M1 membrane alanine aminopeptidase" evidence="15">
    <location>
        <begin position="335"/>
        <end position="474"/>
    </location>
</feature>
<dbReference type="Pfam" id="PF17900">
    <property type="entry name" value="Peptidase_M1_N"/>
    <property type="match status" value="1"/>
</dbReference>
<evidence type="ECO:0000256" key="12">
    <source>
        <dbReference type="ARBA" id="ARBA00031533"/>
    </source>
</evidence>
<dbReference type="InterPro" id="IPR001930">
    <property type="entry name" value="Peptidase_M1"/>
</dbReference>
<dbReference type="CDD" id="cd09603">
    <property type="entry name" value="M1_APN_like"/>
    <property type="match status" value="1"/>
</dbReference>
<keyword evidence="9" id="KW-0862">Zinc</keyword>
<dbReference type="InterPro" id="IPR014782">
    <property type="entry name" value="Peptidase_M1_dom"/>
</dbReference>
<keyword evidence="18" id="KW-1185">Reference proteome</keyword>
<dbReference type="SUPFAM" id="SSF63737">
    <property type="entry name" value="Leukotriene A4 hydrolase N-terminal domain"/>
    <property type="match status" value="1"/>
</dbReference>
<dbReference type="InterPro" id="IPR050344">
    <property type="entry name" value="Peptidase_M1_aminopeptidases"/>
</dbReference>
<evidence type="ECO:0000256" key="11">
    <source>
        <dbReference type="ARBA" id="ARBA00029811"/>
    </source>
</evidence>
<feature type="chain" id="PRO_5039167648" description="Aminopeptidase N" evidence="14">
    <location>
        <begin position="24"/>
        <end position="484"/>
    </location>
</feature>
<keyword evidence="6" id="KW-0645">Protease</keyword>
<keyword evidence="10" id="KW-0482">Metalloprotease</keyword>
<comment type="caution">
    <text evidence="17">The sequence shown here is derived from an EMBL/GenBank/DDBJ whole genome shotgun (WGS) entry which is preliminary data.</text>
</comment>
<reference evidence="17 18" key="1">
    <citation type="submission" date="2021-01" db="EMBL/GenBank/DDBJ databases">
        <title>Whole genome shotgun sequence of Catellatospora coxensis NBRC 107359.</title>
        <authorList>
            <person name="Komaki H."/>
            <person name="Tamura T."/>
        </authorList>
    </citation>
    <scope>NUCLEOTIDE SEQUENCE [LARGE SCALE GENOMIC DNA]</scope>
    <source>
        <strain evidence="17 18">NBRC 107359</strain>
    </source>
</reference>
<evidence type="ECO:0000256" key="13">
    <source>
        <dbReference type="SAM" id="MobiDB-lite"/>
    </source>
</evidence>
<dbReference type="EC" id="3.4.11.2" evidence="4"/>
<dbReference type="Proteomes" id="UP000630887">
    <property type="component" value="Unassembled WGS sequence"/>
</dbReference>
<dbReference type="InterPro" id="IPR027268">
    <property type="entry name" value="Peptidase_M4/M1_CTD_sf"/>
</dbReference>
<feature type="signal peptide" evidence="14">
    <location>
        <begin position="1"/>
        <end position="23"/>
    </location>
</feature>
<evidence type="ECO:0000256" key="4">
    <source>
        <dbReference type="ARBA" id="ARBA00012564"/>
    </source>
</evidence>
<dbReference type="AlphaFoldDB" id="A0A8J3L2K1"/>